<dbReference type="InterPro" id="IPR026678">
    <property type="entry name" value="INO80E"/>
</dbReference>
<evidence type="ECO:0000256" key="1">
    <source>
        <dbReference type="SAM" id="Coils"/>
    </source>
</evidence>
<dbReference type="GO" id="GO:0006338">
    <property type="term" value="P:chromatin remodeling"/>
    <property type="evidence" value="ECO:0007669"/>
    <property type="project" value="InterPro"/>
</dbReference>
<dbReference type="PANTHER" id="PTHR21812">
    <property type="entry name" value="INO80 COMPLEX SUBUNIT E"/>
    <property type="match status" value="1"/>
</dbReference>
<evidence type="ECO:0000313" key="6">
    <source>
        <dbReference type="Proteomes" id="UP000001555"/>
    </source>
</evidence>
<dbReference type="Proteomes" id="UP000001555">
    <property type="component" value="Unassembled WGS sequence"/>
</dbReference>
<dbReference type="GO" id="GO:0031011">
    <property type="term" value="C:Ino80 complex"/>
    <property type="evidence" value="ECO:0000318"/>
    <property type="project" value="GO_Central"/>
</dbReference>
<evidence type="ECO:0000313" key="5">
    <source>
        <dbReference type="EnsemblMetazoa" id="ISCW001443-PA"/>
    </source>
</evidence>
<reference evidence="4 6" key="1">
    <citation type="submission" date="2008-03" db="EMBL/GenBank/DDBJ databases">
        <title>Annotation of Ixodes scapularis.</title>
        <authorList>
            <consortium name="Ixodes scapularis Genome Project Consortium"/>
            <person name="Caler E."/>
            <person name="Hannick L.I."/>
            <person name="Bidwell S."/>
            <person name="Joardar V."/>
            <person name="Thiagarajan M."/>
            <person name="Amedeo P."/>
            <person name="Galinsky K.J."/>
            <person name="Schobel S."/>
            <person name="Inman J."/>
            <person name="Hostetler J."/>
            <person name="Miller J."/>
            <person name="Hammond M."/>
            <person name="Megy K."/>
            <person name="Lawson D."/>
            <person name="Kodira C."/>
            <person name="Sutton G."/>
            <person name="Meyer J."/>
            <person name="Hill C.A."/>
            <person name="Birren B."/>
            <person name="Nene V."/>
            <person name="Collins F."/>
            <person name="Alarcon-Chaidez F."/>
            <person name="Wikel S."/>
            <person name="Strausberg R."/>
        </authorList>
    </citation>
    <scope>NUCLEOTIDE SEQUENCE [LARGE SCALE GENOMIC DNA]</scope>
    <source>
        <strain evidence="6">Wikel</strain>
        <strain evidence="4">Wikel colony</strain>
    </source>
</reference>
<dbReference type="STRING" id="6945.B7P290"/>
<feature type="domain" description="INO80 complex subunit E N-terminal" evidence="3">
    <location>
        <begin position="11"/>
        <end position="57"/>
    </location>
</feature>
<dbReference type="HOGENOM" id="CLU_094720_0_0_1"/>
<feature type="compositionally biased region" description="Low complexity" evidence="2">
    <location>
        <begin position="65"/>
        <end position="77"/>
    </location>
</feature>
<dbReference type="PANTHER" id="PTHR21812:SF1">
    <property type="entry name" value="INO80 COMPLEX SUBUNIT E"/>
    <property type="match status" value="1"/>
</dbReference>
<protein>
    <recommendedName>
        <fullName evidence="3">INO80 complex subunit E N-terminal domain-containing protein</fullName>
    </recommendedName>
</protein>
<dbReference type="VEuPathDB" id="VectorBase:ISCI001443"/>
<dbReference type="EMBL" id="DS620923">
    <property type="protein sequence ID" value="EEC00712.1"/>
    <property type="molecule type" value="Genomic_DNA"/>
</dbReference>
<proteinExistence type="predicted"/>
<dbReference type="InParanoid" id="B7P290"/>
<name>B7P290_IXOSC</name>
<feature type="coiled-coil region" evidence="1">
    <location>
        <begin position="15"/>
        <end position="49"/>
    </location>
</feature>
<dbReference type="Pfam" id="PF24237">
    <property type="entry name" value="INO80E"/>
    <property type="match status" value="1"/>
</dbReference>
<organism>
    <name type="scientific">Ixodes scapularis</name>
    <name type="common">Black-legged tick</name>
    <name type="synonym">Deer tick</name>
    <dbReference type="NCBI Taxonomy" id="6945"/>
    <lineage>
        <taxon>Eukaryota</taxon>
        <taxon>Metazoa</taxon>
        <taxon>Ecdysozoa</taxon>
        <taxon>Arthropoda</taxon>
        <taxon>Chelicerata</taxon>
        <taxon>Arachnida</taxon>
        <taxon>Acari</taxon>
        <taxon>Parasitiformes</taxon>
        <taxon>Ixodida</taxon>
        <taxon>Ixodoidea</taxon>
        <taxon>Ixodidae</taxon>
        <taxon>Ixodinae</taxon>
        <taxon>Ixodes</taxon>
    </lineage>
</organism>
<gene>
    <name evidence="4" type="ORF">IscW_ISCW001443</name>
</gene>
<reference evidence="5" key="2">
    <citation type="submission" date="2020-05" db="UniProtKB">
        <authorList>
            <consortium name="EnsemblMetazoa"/>
        </authorList>
    </citation>
    <scope>IDENTIFICATION</scope>
    <source>
        <strain evidence="5">wikel</strain>
    </source>
</reference>
<dbReference type="VEuPathDB" id="VectorBase:ISCP_002114"/>
<dbReference type="EMBL" id="ABJB010098526">
    <property type="status" value="NOT_ANNOTATED_CDS"/>
    <property type="molecule type" value="Genomic_DNA"/>
</dbReference>
<dbReference type="InterPro" id="IPR056515">
    <property type="entry name" value="INO80E_N"/>
</dbReference>
<accession>B7P290</accession>
<evidence type="ECO:0000313" key="4">
    <source>
        <dbReference type="EMBL" id="EEC00712.1"/>
    </source>
</evidence>
<dbReference type="EnsemblMetazoa" id="ISCW001443-RA">
    <property type="protein sequence ID" value="ISCW001443-PA"/>
    <property type="gene ID" value="ISCW001443"/>
</dbReference>
<feature type="compositionally biased region" description="Polar residues" evidence="2">
    <location>
        <begin position="98"/>
        <end position="111"/>
    </location>
</feature>
<feature type="region of interest" description="Disordered" evidence="2">
    <location>
        <begin position="65"/>
        <end position="111"/>
    </location>
</feature>
<evidence type="ECO:0000259" key="3">
    <source>
        <dbReference type="Pfam" id="PF24237"/>
    </source>
</evidence>
<dbReference type="EMBL" id="ABJB010243798">
    <property type="status" value="NOT_ANNOTATED_CDS"/>
    <property type="molecule type" value="Genomic_DNA"/>
</dbReference>
<dbReference type="PaxDb" id="6945-B7P290"/>
<dbReference type="OrthoDB" id="5977486at2759"/>
<sequence length="213" mass="23896">MPISDDAVVSYRQKYRNLKRKLKFLLYENECFQEELRKAQRKLLKVTRDKSFLLDQILQYESIDSSSSDSDATVSSDSEPEHRIEPPTPVIKKKKPAQLSTQPQQPSKPLLTASSIQKRIMEANETLIVGRLDGHMTSEEVERHLEARQALRDLLPEKAPLTVPAELFSNEPPGDLLDGGLLGNHPSERVLTVCVPEGTSVVDDEGLAIDLPE</sequence>
<dbReference type="VEuPathDB" id="VectorBase:ISCW001443"/>
<evidence type="ECO:0000256" key="2">
    <source>
        <dbReference type="SAM" id="MobiDB-lite"/>
    </source>
</evidence>
<keyword evidence="1" id="KW-0175">Coiled coil</keyword>
<dbReference type="AlphaFoldDB" id="B7P290"/>
<keyword evidence="6" id="KW-1185">Reference proteome</keyword>